<organism evidence="6 7">
    <name type="scientific">Endozoicomonas lisbonensis</name>
    <dbReference type="NCBI Taxonomy" id="3120522"/>
    <lineage>
        <taxon>Bacteria</taxon>
        <taxon>Pseudomonadati</taxon>
        <taxon>Pseudomonadota</taxon>
        <taxon>Gammaproteobacteria</taxon>
        <taxon>Oceanospirillales</taxon>
        <taxon>Endozoicomonadaceae</taxon>
        <taxon>Endozoicomonas</taxon>
    </lineage>
</organism>
<dbReference type="GO" id="GO:0004674">
    <property type="term" value="F:protein serine/threonine kinase activity"/>
    <property type="evidence" value="ECO:0007669"/>
    <property type="project" value="UniProtKB-EC"/>
</dbReference>
<dbReference type="EMBL" id="JBEWTB010000002">
    <property type="protein sequence ID" value="MET4758524.1"/>
    <property type="molecule type" value="Genomic_DNA"/>
</dbReference>
<dbReference type="InterPro" id="IPR052028">
    <property type="entry name" value="HipA_Ser/Thr_kinase"/>
</dbReference>
<dbReference type="InterPro" id="IPR017508">
    <property type="entry name" value="HipA_N1"/>
</dbReference>
<protein>
    <submittedName>
        <fullName evidence="6">Serine/threonine-protein kinase HipA</fullName>
        <ecNumber evidence="6">2.7.11.1</ecNumber>
    </submittedName>
</protein>
<gene>
    <name evidence="6" type="ORF">V5J35_003716</name>
</gene>
<evidence type="ECO:0000259" key="5">
    <source>
        <dbReference type="Pfam" id="PF13657"/>
    </source>
</evidence>
<dbReference type="RefSeq" id="WP_354008602.1">
    <property type="nucleotide sequence ID" value="NZ_JBEWTA010000001.1"/>
</dbReference>
<dbReference type="InterPro" id="IPR012893">
    <property type="entry name" value="HipA-like_C"/>
</dbReference>
<keyword evidence="7" id="KW-1185">Reference proteome</keyword>
<dbReference type="Pfam" id="PF07804">
    <property type="entry name" value="HipA_C"/>
    <property type="match status" value="1"/>
</dbReference>
<evidence type="ECO:0000313" key="7">
    <source>
        <dbReference type="Proteomes" id="UP001549366"/>
    </source>
</evidence>
<dbReference type="EC" id="2.7.11.1" evidence="6"/>
<keyword evidence="3 6" id="KW-0418">Kinase</keyword>
<dbReference type="PANTHER" id="PTHR37419:SF1">
    <property type="entry name" value="SERINE_THREONINE-PROTEIN KINASE TOXIN HIPA"/>
    <property type="match status" value="1"/>
</dbReference>
<reference evidence="6 7" key="1">
    <citation type="submission" date="2024-06" db="EMBL/GenBank/DDBJ databases">
        <title>Genomic Encyclopedia of Type Strains, Phase V (KMG-V): Genome sequencing to study the core and pangenomes of soil and plant-associated prokaryotes.</title>
        <authorList>
            <person name="Whitman W."/>
        </authorList>
    </citation>
    <scope>NUCLEOTIDE SEQUENCE [LARGE SCALE GENOMIC DNA]</scope>
    <source>
        <strain evidence="6 7">NE40</strain>
    </source>
</reference>
<evidence type="ECO:0000256" key="3">
    <source>
        <dbReference type="ARBA" id="ARBA00022777"/>
    </source>
</evidence>
<comment type="similarity">
    <text evidence="1">Belongs to the HipA Ser/Thr kinase family.</text>
</comment>
<evidence type="ECO:0000256" key="1">
    <source>
        <dbReference type="ARBA" id="ARBA00010164"/>
    </source>
</evidence>
<dbReference type="Pfam" id="PF13657">
    <property type="entry name" value="Couple_hipA"/>
    <property type="match status" value="1"/>
</dbReference>
<dbReference type="Proteomes" id="UP001549366">
    <property type="component" value="Unassembled WGS sequence"/>
</dbReference>
<feature type="domain" description="HipA-like C-terminal" evidence="4">
    <location>
        <begin position="155"/>
        <end position="400"/>
    </location>
</feature>
<dbReference type="PANTHER" id="PTHR37419">
    <property type="entry name" value="SERINE/THREONINE-PROTEIN KINASE TOXIN HIPA"/>
    <property type="match status" value="1"/>
</dbReference>
<evidence type="ECO:0000256" key="2">
    <source>
        <dbReference type="ARBA" id="ARBA00022679"/>
    </source>
</evidence>
<keyword evidence="2 6" id="KW-0808">Transferase</keyword>
<proteinExistence type="inferred from homology"/>
<feature type="domain" description="HipA N-terminal subdomain 1" evidence="5">
    <location>
        <begin position="16"/>
        <end position="120"/>
    </location>
</feature>
<evidence type="ECO:0000313" key="6">
    <source>
        <dbReference type="EMBL" id="MET4758524.1"/>
    </source>
</evidence>
<name>A0ABV2SMF1_9GAMM</name>
<evidence type="ECO:0000259" key="4">
    <source>
        <dbReference type="Pfam" id="PF07804"/>
    </source>
</evidence>
<accession>A0ABV2SMF1</accession>
<sequence>MAEKQRPRPEFAEALELVLHGQRIGVLVHYSGGRKILTFDPEYRQLPTSERPVFTLTQLWKENYLAGRQSHSQRLPPVLSNLLPEGALREWLSSSLKTHIENEFPLLAWTGNNLPGALEALPLNAGEIPGWALAGRDQVEPVPIPIDIGVKDSKFSLAGVQMKFSSIRQDGRFNISTDIGSDSWIIKTPSTVYRNVPENEFTAMKLAESIGVEIPEIQLIPLEKLDNLSDIVLPDEPMAYGIRRFDRGEGSYRQNKHRIHTEDFAQIFEFYAHKKYSHANYEQIGRVIYQFSQNGLADLQQMARRLLANILLANGDAHLKNWSIIYPDGIQPRLSPAYDIVTTLAYVKGETGSALNMGKEKSWRAMTMGTFQYWASRIGAPWPAIKIHLHEAIESAREQWPELLQALPMSASHKDVLKEHMASLSSDFRVEL</sequence>
<dbReference type="NCBIfam" id="TIGR03071">
    <property type="entry name" value="couple_hipA"/>
    <property type="match status" value="1"/>
</dbReference>
<comment type="caution">
    <text evidence="6">The sequence shown here is derived from an EMBL/GenBank/DDBJ whole genome shotgun (WGS) entry which is preliminary data.</text>
</comment>
<dbReference type="Gene3D" id="1.10.1070.20">
    <property type="match status" value="1"/>
</dbReference>